<name>A0A8X6XRK1_9ARAC</name>
<keyword evidence="2" id="KW-1185">Reference proteome</keyword>
<evidence type="ECO:0000313" key="1">
    <source>
        <dbReference type="EMBL" id="GFY56306.1"/>
    </source>
</evidence>
<gene>
    <name evidence="1" type="ORF">TNIN_481221</name>
</gene>
<proteinExistence type="predicted"/>
<comment type="caution">
    <text evidence="1">The sequence shown here is derived from an EMBL/GenBank/DDBJ whole genome shotgun (WGS) entry which is preliminary data.</text>
</comment>
<dbReference type="Proteomes" id="UP000886998">
    <property type="component" value="Unassembled WGS sequence"/>
</dbReference>
<dbReference type="EMBL" id="BMAV01010890">
    <property type="protein sequence ID" value="GFY56306.1"/>
    <property type="molecule type" value="Genomic_DNA"/>
</dbReference>
<reference evidence="1" key="1">
    <citation type="submission" date="2020-08" db="EMBL/GenBank/DDBJ databases">
        <title>Multicomponent nature underlies the extraordinary mechanical properties of spider dragline silk.</title>
        <authorList>
            <person name="Kono N."/>
            <person name="Nakamura H."/>
            <person name="Mori M."/>
            <person name="Yoshida Y."/>
            <person name="Ohtoshi R."/>
            <person name="Malay A.D."/>
            <person name="Moran D.A.P."/>
            <person name="Tomita M."/>
            <person name="Numata K."/>
            <person name="Arakawa K."/>
        </authorList>
    </citation>
    <scope>NUCLEOTIDE SEQUENCE</scope>
</reference>
<protein>
    <submittedName>
        <fullName evidence="1">Uncharacterized protein</fullName>
    </submittedName>
</protein>
<organism evidence="1 2">
    <name type="scientific">Trichonephila inaurata madagascariensis</name>
    <dbReference type="NCBI Taxonomy" id="2747483"/>
    <lineage>
        <taxon>Eukaryota</taxon>
        <taxon>Metazoa</taxon>
        <taxon>Ecdysozoa</taxon>
        <taxon>Arthropoda</taxon>
        <taxon>Chelicerata</taxon>
        <taxon>Arachnida</taxon>
        <taxon>Araneae</taxon>
        <taxon>Araneomorphae</taxon>
        <taxon>Entelegynae</taxon>
        <taxon>Araneoidea</taxon>
        <taxon>Nephilidae</taxon>
        <taxon>Trichonephila</taxon>
        <taxon>Trichonephila inaurata</taxon>
    </lineage>
</organism>
<sequence length="112" mass="12705">MCQGLEIKVQVAPVEQRKVWIPKRKCETSTKYGELKSTKMILVVQSYSVHKICGALGLQSEFDPLIEPSFFINKRQNKRKSREFVPLVQSQTIFKICQGLGIQAILASPPEI</sequence>
<evidence type="ECO:0000313" key="2">
    <source>
        <dbReference type="Proteomes" id="UP000886998"/>
    </source>
</evidence>
<dbReference type="AlphaFoldDB" id="A0A8X6XRK1"/>
<accession>A0A8X6XRK1</accession>